<dbReference type="PANTHER" id="PTHR47642:SF5">
    <property type="entry name" value="ATP-DEPENDENT DNA HELICASE"/>
    <property type="match status" value="1"/>
</dbReference>
<dbReference type="PANTHER" id="PTHR47642">
    <property type="entry name" value="ATP-DEPENDENT DNA HELICASE"/>
    <property type="match status" value="1"/>
</dbReference>
<evidence type="ECO:0000256" key="1">
    <source>
        <dbReference type="RuleBase" id="RU363044"/>
    </source>
</evidence>
<dbReference type="GO" id="GO:0006281">
    <property type="term" value="P:DNA repair"/>
    <property type="evidence" value="ECO:0007669"/>
    <property type="project" value="UniProtKB-KW"/>
</dbReference>
<dbReference type="InterPro" id="IPR027417">
    <property type="entry name" value="P-loop_NTPase"/>
</dbReference>
<dbReference type="AlphaFoldDB" id="A0A6G0VLR9"/>
<proteinExistence type="inferred from homology"/>
<feature type="non-terminal residue" evidence="3">
    <location>
        <position position="1"/>
    </location>
</feature>
<organism evidence="3 4">
    <name type="scientific">Aphis craccivora</name>
    <name type="common">Cowpea aphid</name>
    <dbReference type="NCBI Taxonomy" id="307492"/>
    <lineage>
        <taxon>Eukaryota</taxon>
        <taxon>Metazoa</taxon>
        <taxon>Ecdysozoa</taxon>
        <taxon>Arthropoda</taxon>
        <taxon>Hexapoda</taxon>
        <taxon>Insecta</taxon>
        <taxon>Pterygota</taxon>
        <taxon>Neoptera</taxon>
        <taxon>Paraneoptera</taxon>
        <taxon>Hemiptera</taxon>
        <taxon>Sternorrhyncha</taxon>
        <taxon>Aphidomorpha</taxon>
        <taxon>Aphidoidea</taxon>
        <taxon>Aphididae</taxon>
        <taxon>Aphidini</taxon>
        <taxon>Aphis</taxon>
        <taxon>Aphis</taxon>
    </lineage>
</organism>
<keyword evidence="4" id="KW-1185">Reference proteome</keyword>
<dbReference type="GO" id="GO:0043139">
    <property type="term" value="F:5'-3' DNA helicase activity"/>
    <property type="evidence" value="ECO:0007669"/>
    <property type="project" value="UniProtKB-EC"/>
</dbReference>
<dbReference type="Proteomes" id="UP000478052">
    <property type="component" value="Unassembled WGS sequence"/>
</dbReference>
<dbReference type="InterPro" id="IPR051055">
    <property type="entry name" value="PIF1_helicase"/>
</dbReference>
<evidence type="ECO:0000313" key="3">
    <source>
        <dbReference type="EMBL" id="KAF0699903.1"/>
    </source>
</evidence>
<evidence type="ECO:0000259" key="2">
    <source>
        <dbReference type="SMART" id="SM00382"/>
    </source>
</evidence>
<dbReference type="GO" id="GO:0006310">
    <property type="term" value="P:DNA recombination"/>
    <property type="evidence" value="ECO:0007669"/>
    <property type="project" value="UniProtKB-KW"/>
</dbReference>
<comment type="cofactor">
    <cofactor evidence="1">
        <name>Mg(2+)</name>
        <dbReference type="ChEBI" id="CHEBI:18420"/>
    </cofactor>
</comment>
<keyword evidence="1" id="KW-0234">DNA repair</keyword>
<dbReference type="InterPro" id="IPR010285">
    <property type="entry name" value="DNA_helicase_pif1-like_DEAD"/>
</dbReference>
<comment type="caution">
    <text evidence="3">The sequence shown here is derived from an EMBL/GenBank/DDBJ whole genome shotgun (WGS) entry which is preliminary data.</text>
</comment>
<dbReference type="GO" id="GO:0016787">
    <property type="term" value="F:hydrolase activity"/>
    <property type="evidence" value="ECO:0007669"/>
    <property type="project" value="UniProtKB-KW"/>
</dbReference>
<evidence type="ECO:0000313" key="4">
    <source>
        <dbReference type="Proteomes" id="UP000478052"/>
    </source>
</evidence>
<reference evidence="3 4" key="1">
    <citation type="submission" date="2019-08" db="EMBL/GenBank/DDBJ databases">
        <title>Whole genome of Aphis craccivora.</title>
        <authorList>
            <person name="Voronova N.V."/>
            <person name="Shulinski R.S."/>
            <person name="Bandarenka Y.V."/>
            <person name="Zhorov D.G."/>
            <person name="Warner D."/>
        </authorList>
    </citation>
    <scope>NUCLEOTIDE SEQUENCE [LARGE SCALE GENOMIC DNA]</scope>
    <source>
        <strain evidence="3">180601</strain>
        <tissue evidence="3">Whole Body</tissue>
    </source>
</reference>
<keyword evidence="1 3" id="KW-0347">Helicase</keyword>
<keyword evidence="1" id="KW-0547">Nucleotide-binding</keyword>
<dbReference type="SUPFAM" id="SSF52540">
    <property type="entry name" value="P-loop containing nucleoside triphosphate hydrolases"/>
    <property type="match status" value="2"/>
</dbReference>
<protein>
    <recommendedName>
        <fullName evidence="1">ATP-dependent DNA helicase</fullName>
        <ecNumber evidence="1">5.6.2.3</ecNumber>
    </recommendedName>
</protein>
<keyword evidence="1" id="KW-0378">Hydrolase</keyword>
<feature type="domain" description="AAA+ ATPase" evidence="2">
    <location>
        <begin position="424"/>
        <end position="578"/>
    </location>
</feature>
<keyword evidence="1" id="KW-0233">DNA recombination</keyword>
<dbReference type="Pfam" id="PF05970">
    <property type="entry name" value="PIF1"/>
    <property type="match status" value="1"/>
</dbReference>
<dbReference type="SMART" id="SM00382">
    <property type="entry name" value="AAA"/>
    <property type="match status" value="1"/>
</dbReference>
<dbReference type="Gene3D" id="3.40.50.300">
    <property type="entry name" value="P-loop containing nucleotide triphosphate hydrolases"/>
    <property type="match status" value="1"/>
</dbReference>
<keyword evidence="1" id="KW-0227">DNA damage</keyword>
<dbReference type="OrthoDB" id="6625912at2759"/>
<sequence length="676" mass="78162">APFMPSRSTIILSPMQKEEDGFSGYFKHYKNIKSNLENTDYPDIDIFYFQNNVLSDDHYHHILRAGIKRPRVFLRRQPSEKWHNPFNPFILNIMKSNMDIQFITDIYSCANYVSEYVNKSNRGISNLLREIIKTIDEHPEFDIVEITRNLGIKMLNSVEMPSQEAAWYLLRAPMSKSSAVIVSIPTVWPSERERIKKTNKELEKMQIGDDSTDIWKQNWFDKYEQRHEDLENINLAKFVANYTPRPNGTYIKRKQSRVIRYRNYDMGEDLNEYKREMVTLYCPFRNEDMEILAESKYIEIYDTNEDLILRNRQEFEANLDIQKVIEICRNLCREDGGVFGDDKSHEVGNVLEEPNPFEALYNNPGADMNNDLRLAVLNKLGPIAKKRENLMDRNQFYELMQSTNEKQRGLLMEVIRHLLSPNDSPFQIFFTGPAGCGKTFVIKLLMEIYNRFTDNDGHCNAYITCASTGKAAVAIDGTTVHTAFKISIAALMSLSFETVCQYRALFKYVKVIIIDEISMISAELLSKINTRLQQITGDFKTSFGSLDVIFIGDLRQLPPVRATAIYLPIKKTIVGPILWRRLKFYELDQIMRQANVQFAKILTKIGNGDQLENDEITILESRFFTKSQADALCPSGIRLFHTNKAVQEYNNCLLNRAEDKIVSTAKDVFVGCASTN</sequence>
<accession>A0A6G0VLR9</accession>
<keyword evidence="1" id="KW-0067">ATP-binding</keyword>
<gene>
    <name evidence="3" type="ORF">FWK35_00038113</name>
</gene>
<dbReference type="GO" id="GO:0005524">
    <property type="term" value="F:ATP binding"/>
    <property type="evidence" value="ECO:0007669"/>
    <property type="project" value="UniProtKB-KW"/>
</dbReference>
<feature type="non-terminal residue" evidence="3">
    <location>
        <position position="676"/>
    </location>
</feature>
<comment type="similarity">
    <text evidence="1">Belongs to the helicase family.</text>
</comment>
<name>A0A6G0VLR9_APHCR</name>
<dbReference type="GO" id="GO:0000723">
    <property type="term" value="P:telomere maintenance"/>
    <property type="evidence" value="ECO:0007669"/>
    <property type="project" value="InterPro"/>
</dbReference>
<dbReference type="EMBL" id="VUJU01014837">
    <property type="protein sequence ID" value="KAF0699903.1"/>
    <property type="molecule type" value="Genomic_DNA"/>
</dbReference>
<comment type="catalytic activity">
    <reaction evidence="1">
        <text>ATP + H2O = ADP + phosphate + H(+)</text>
        <dbReference type="Rhea" id="RHEA:13065"/>
        <dbReference type="ChEBI" id="CHEBI:15377"/>
        <dbReference type="ChEBI" id="CHEBI:15378"/>
        <dbReference type="ChEBI" id="CHEBI:30616"/>
        <dbReference type="ChEBI" id="CHEBI:43474"/>
        <dbReference type="ChEBI" id="CHEBI:456216"/>
        <dbReference type="EC" id="5.6.2.3"/>
    </reaction>
</comment>
<dbReference type="InterPro" id="IPR003593">
    <property type="entry name" value="AAA+_ATPase"/>
</dbReference>
<dbReference type="EC" id="5.6.2.3" evidence="1"/>